<feature type="compositionally biased region" description="Polar residues" evidence="1">
    <location>
        <begin position="78"/>
        <end position="91"/>
    </location>
</feature>
<dbReference type="Proteomes" id="UP001239462">
    <property type="component" value="Unassembled WGS sequence"/>
</dbReference>
<feature type="chain" id="PRO_5045172628" evidence="2">
    <location>
        <begin position="25"/>
        <end position="614"/>
    </location>
</feature>
<sequence>MARRYSLFAATPLIVSAVMFFAVAANAFLGPMDLLAEQPQAKQNDQQSPNTEIAPGSESASAPAASSKANASEATPTDAASENSSAPQPTTEKQKSNEPPAEEPTPAQAFKSVLDELEKEILDLEQKTKYGMQPIELYATELTEEYNSIAALLADKRIENYPKLTATDQHSFDRLNRISMKLWYLEFIGSQLFNDTDSTRQISRRANGLIKDHSEAMRDPVLSKRFRDLSQRAMQLNHRRYLSRYRNVFHFMRQPSQEDNDDVPPAAEYSIESLRLPLSRLLRLTFDGETIALDRNHWETSFGGTTLKEIDESIMAELAARDIEFDSEDRTFDYQKRQLLSHPPQALLFLNFQHFATRDDRSPRLSSLMRTPLRSISFQSDQLNASFVDSPTEFQLFVRETNSGRKQILQFEYKEEGTLMIRIIGDRNFQLEQSADGRMRWIDIGDDTNVYEADSFAKLYAEHPDAVESRLLPYLDRFGILPPLTRFDSLVTSRVIEMLKIDLEKAQSDVRQLIEQMESGSFSQRQAAYRQLTHNIERYAIVLDQLPERQVSSPELATRLDEARKKYQSQYREVDGLILRSNWLTDRNYLGKLIEQVSDANKPFIRQQLDKLAP</sequence>
<keyword evidence="4" id="KW-1185">Reference proteome</keyword>
<feature type="compositionally biased region" description="Polar residues" evidence="1">
    <location>
        <begin position="40"/>
        <end position="51"/>
    </location>
</feature>
<reference evidence="3 4" key="1">
    <citation type="submission" date="2023-06" db="EMBL/GenBank/DDBJ databases">
        <title>Roseiconus lacunae JC819 isolated from Gulf of Mannar region, Tamil Nadu.</title>
        <authorList>
            <person name="Pk S."/>
            <person name="Ch S."/>
            <person name="Ch V.R."/>
        </authorList>
    </citation>
    <scope>NUCLEOTIDE SEQUENCE [LARGE SCALE GENOMIC DNA]</scope>
    <source>
        <strain evidence="3 4">JC819</strain>
    </source>
</reference>
<evidence type="ECO:0000313" key="4">
    <source>
        <dbReference type="Proteomes" id="UP001239462"/>
    </source>
</evidence>
<dbReference type="RefSeq" id="WP_289165552.1">
    <property type="nucleotide sequence ID" value="NZ_JASZZN010000017.1"/>
</dbReference>
<proteinExistence type="predicted"/>
<comment type="caution">
    <text evidence="3">The sequence shown here is derived from an EMBL/GenBank/DDBJ whole genome shotgun (WGS) entry which is preliminary data.</text>
</comment>
<feature type="compositionally biased region" description="Low complexity" evidence="1">
    <location>
        <begin position="54"/>
        <end position="74"/>
    </location>
</feature>
<evidence type="ECO:0000313" key="3">
    <source>
        <dbReference type="EMBL" id="MDM4017947.1"/>
    </source>
</evidence>
<feature type="signal peptide" evidence="2">
    <location>
        <begin position="1"/>
        <end position="24"/>
    </location>
</feature>
<protein>
    <submittedName>
        <fullName evidence="3">Uncharacterized protein</fullName>
    </submittedName>
</protein>
<evidence type="ECO:0000256" key="2">
    <source>
        <dbReference type="SAM" id="SignalP"/>
    </source>
</evidence>
<evidence type="ECO:0000256" key="1">
    <source>
        <dbReference type="SAM" id="MobiDB-lite"/>
    </source>
</evidence>
<keyword evidence="2" id="KW-0732">Signal</keyword>
<gene>
    <name evidence="3" type="ORF">QTN89_21045</name>
</gene>
<name>A0ABT7PN52_9BACT</name>
<feature type="region of interest" description="Disordered" evidence="1">
    <location>
        <begin position="39"/>
        <end position="107"/>
    </location>
</feature>
<dbReference type="EMBL" id="JASZZN010000017">
    <property type="protein sequence ID" value="MDM4017947.1"/>
    <property type="molecule type" value="Genomic_DNA"/>
</dbReference>
<accession>A0ABT7PN52</accession>
<organism evidence="3 4">
    <name type="scientific">Roseiconus lacunae</name>
    <dbReference type="NCBI Taxonomy" id="2605694"/>
    <lineage>
        <taxon>Bacteria</taxon>
        <taxon>Pseudomonadati</taxon>
        <taxon>Planctomycetota</taxon>
        <taxon>Planctomycetia</taxon>
        <taxon>Pirellulales</taxon>
        <taxon>Pirellulaceae</taxon>
        <taxon>Roseiconus</taxon>
    </lineage>
</organism>